<sequence length="269" mass="27802">MCFLRMQPYDSRGYPNQGHFLVRKGIDACRKTLKSKSVQHETATGVLSLGLSHPPLWYANVEVTGATTDATTQSADATTGSADATTVSADATTGSADATTGSADATTESADATTGSVDATTESADATTGSVDATTESADATGSADATTESADATGSADATTGSADTVTATGNVTVSPNEEESGLAFPETLAITVAVAFAASFLGILLALLVWQKCCAQPRAAQQPGKAYEDPYRGMPRYSHPTMRYQPNSYSYGNQVATVSRPRLSYYQ</sequence>
<evidence type="ECO:0000313" key="3">
    <source>
        <dbReference type="EMBL" id="ELU01902.1"/>
    </source>
</evidence>
<keyword evidence="2" id="KW-1133">Transmembrane helix</keyword>
<evidence type="ECO:0000313" key="5">
    <source>
        <dbReference type="Proteomes" id="UP000014760"/>
    </source>
</evidence>
<keyword evidence="2" id="KW-0812">Transmembrane</keyword>
<keyword evidence="5" id="KW-1185">Reference proteome</keyword>
<feature type="compositionally biased region" description="Low complexity" evidence="1">
    <location>
        <begin position="92"/>
        <end position="116"/>
    </location>
</feature>
<dbReference type="AlphaFoldDB" id="R7UF54"/>
<organism evidence="3">
    <name type="scientific">Capitella teleta</name>
    <name type="common">Polychaete worm</name>
    <dbReference type="NCBI Taxonomy" id="283909"/>
    <lineage>
        <taxon>Eukaryota</taxon>
        <taxon>Metazoa</taxon>
        <taxon>Spiralia</taxon>
        <taxon>Lophotrochozoa</taxon>
        <taxon>Annelida</taxon>
        <taxon>Polychaeta</taxon>
        <taxon>Sedentaria</taxon>
        <taxon>Scolecida</taxon>
        <taxon>Capitellidae</taxon>
        <taxon>Capitella</taxon>
    </lineage>
</organism>
<gene>
    <name evidence="3" type="ORF">CAPTEDRAFT_220762</name>
</gene>
<evidence type="ECO:0000313" key="4">
    <source>
        <dbReference type="EnsemblMetazoa" id="CapteP220762"/>
    </source>
</evidence>
<dbReference type="EMBL" id="KB304598">
    <property type="protein sequence ID" value="ELU01902.1"/>
    <property type="molecule type" value="Genomic_DNA"/>
</dbReference>
<feature type="region of interest" description="Disordered" evidence="1">
    <location>
        <begin position="92"/>
        <end position="180"/>
    </location>
</feature>
<evidence type="ECO:0000256" key="2">
    <source>
        <dbReference type="SAM" id="Phobius"/>
    </source>
</evidence>
<accession>R7UF54</accession>
<dbReference type="EMBL" id="AMQN01001706">
    <property type="status" value="NOT_ANNOTATED_CDS"/>
    <property type="molecule type" value="Genomic_DNA"/>
</dbReference>
<feature type="compositionally biased region" description="Low complexity" evidence="1">
    <location>
        <begin position="132"/>
        <end position="171"/>
    </location>
</feature>
<evidence type="ECO:0000256" key="1">
    <source>
        <dbReference type="SAM" id="MobiDB-lite"/>
    </source>
</evidence>
<feature type="compositionally biased region" description="Polar residues" evidence="1">
    <location>
        <begin position="117"/>
        <end position="131"/>
    </location>
</feature>
<dbReference type="EnsemblMetazoa" id="CapteT220762">
    <property type="protein sequence ID" value="CapteP220762"/>
    <property type="gene ID" value="CapteG220762"/>
</dbReference>
<feature type="transmembrane region" description="Helical" evidence="2">
    <location>
        <begin position="190"/>
        <end position="212"/>
    </location>
</feature>
<name>R7UF54_CAPTE</name>
<reference evidence="4" key="3">
    <citation type="submission" date="2015-06" db="UniProtKB">
        <authorList>
            <consortium name="EnsemblMetazoa"/>
        </authorList>
    </citation>
    <scope>IDENTIFICATION</scope>
</reference>
<proteinExistence type="predicted"/>
<dbReference type="Proteomes" id="UP000014760">
    <property type="component" value="Unassembled WGS sequence"/>
</dbReference>
<dbReference type="HOGENOM" id="CLU_1035298_0_0_1"/>
<reference evidence="3 5" key="2">
    <citation type="journal article" date="2013" name="Nature">
        <title>Insights into bilaterian evolution from three spiralian genomes.</title>
        <authorList>
            <person name="Simakov O."/>
            <person name="Marletaz F."/>
            <person name="Cho S.J."/>
            <person name="Edsinger-Gonzales E."/>
            <person name="Havlak P."/>
            <person name="Hellsten U."/>
            <person name="Kuo D.H."/>
            <person name="Larsson T."/>
            <person name="Lv J."/>
            <person name="Arendt D."/>
            <person name="Savage R."/>
            <person name="Osoegawa K."/>
            <person name="de Jong P."/>
            <person name="Grimwood J."/>
            <person name="Chapman J.A."/>
            <person name="Shapiro H."/>
            <person name="Aerts A."/>
            <person name="Otillar R.P."/>
            <person name="Terry A.Y."/>
            <person name="Boore J.L."/>
            <person name="Grigoriev I.V."/>
            <person name="Lindberg D.R."/>
            <person name="Seaver E.C."/>
            <person name="Weisblat D.A."/>
            <person name="Putnam N.H."/>
            <person name="Rokhsar D.S."/>
        </authorList>
    </citation>
    <scope>NUCLEOTIDE SEQUENCE</scope>
    <source>
        <strain evidence="3 5">I ESC-2004</strain>
    </source>
</reference>
<protein>
    <submittedName>
        <fullName evidence="3 4">Uncharacterized protein</fullName>
    </submittedName>
</protein>
<reference evidence="5" key="1">
    <citation type="submission" date="2012-12" db="EMBL/GenBank/DDBJ databases">
        <authorList>
            <person name="Hellsten U."/>
            <person name="Grimwood J."/>
            <person name="Chapman J.A."/>
            <person name="Shapiro H."/>
            <person name="Aerts A."/>
            <person name="Otillar R.P."/>
            <person name="Terry A.Y."/>
            <person name="Boore J.L."/>
            <person name="Simakov O."/>
            <person name="Marletaz F."/>
            <person name="Cho S.-J."/>
            <person name="Edsinger-Gonzales E."/>
            <person name="Havlak P."/>
            <person name="Kuo D.-H."/>
            <person name="Larsson T."/>
            <person name="Lv J."/>
            <person name="Arendt D."/>
            <person name="Savage R."/>
            <person name="Osoegawa K."/>
            <person name="de Jong P."/>
            <person name="Lindberg D.R."/>
            <person name="Seaver E.C."/>
            <person name="Weisblat D.A."/>
            <person name="Putnam N.H."/>
            <person name="Grigoriev I.V."/>
            <person name="Rokhsar D.S."/>
        </authorList>
    </citation>
    <scope>NUCLEOTIDE SEQUENCE</scope>
    <source>
        <strain evidence="5">I ESC-2004</strain>
    </source>
</reference>
<keyword evidence="2" id="KW-0472">Membrane</keyword>